<dbReference type="RefSeq" id="WP_083451996.1">
    <property type="nucleotide sequence ID" value="NZ_LFJJ01000002.1"/>
</dbReference>
<keyword evidence="3" id="KW-1185">Reference proteome</keyword>
<feature type="transmembrane region" description="Helical" evidence="1">
    <location>
        <begin position="38"/>
        <end position="59"/>
    </location>
</feature>
<evidence type="ECO:0000256" key="1">
    <source>
        <dbReference type="SAM" id="Phobius"/>
    </source>
</evidence>
<dbReference type="CDD" id="cd16385">
    <property type="entry name" value="IcmL"/>
    <property type="match status" value="1"/>
</dbReference>
<protein>
    <submittedName>
        <fullName evidence="2">IcmL (DotI) protein</fullName>
    </submittedName>
</protein>
<evidence type="ECO:0000313" key="3">
    <source>
        <dbReference type="Proteomes" id="UP000036959"/>
    </source>
</evidence>
<accession>A0A0L0MJ52</accession>
<dbReference type="InterPro" id="IPR021055">
    <property type="entry name" value="T4BSS_IcmL/DotI"/>
</dbReference>
<dbReference type="AlphaFoldDB" id="A0A0L0MJ52"/>
<keyword evidence="1" id="KW-0812">Transmembrane</keyword>
<dbReference type="EMBL" id="LFJJ01000002">
    <property type="protein sequence ID" value="KND62321.1"/>
    <property type="molecule type" value="Genomic_DNA"/>
</dbReference>
<gene>
    <name evidence="2" type="ORF">BVER_01787</name>
</gene>
<proteinExistence type="predicted"/>
<comment type="caution">
    <text evidence="2">The sequence shown here is derived from an EMBL/GenBank/DDBJ whole genome shotgun (WGS) entry which is preliminary data.</text>
</comment>
<name>A0A0L0MJ52_9BURK</name>
<keyword evidence="1" id="KW-1133">Transmembrane helix</keyword>
<evidence type="ECO:0000313" key="2">
    <source>
        <dbReference type="EMBL" id="KND62321.1"/>
    </source>
</evidence>
<sequence length="232" mass="25413">MATPAQKPRAPAPGWMGVHPAVRLLAETFLYKFSWPKLLGSNMILAIALLLSIGLNAVLINRDVPPVYFAVTPDGRLIRLVPLNEPLVSQEKVVQFAQDCISRSFTLTFVDKDLKEHLNSLHGTKGCYTDQGYQALMADPGFSDLIAKIRERRQISSVVATGAGVVTATSKRGDPIYKWTVQQPISITLVSQTEKRSYSFIIETNIERVPTVDSPDGISTSATRFLGNGANN</sequence>
<reference evidence="3" key="1">
    <citation type="submission" date="2015-06" db="EMBL/GenBank/DDBJ databases">
        <title>Comparative genomics of Burkholderia leaf nodule symbionts.</title>
        <authorList>
            <person name="Carlier A."/>
            <person name="Eberl L."/>
            <person name="Pinto-Carbo M."/>
        </authorList>
    </citation>
    <scope>NUCLEOTIDE SEQUENCE [LARGE SCALE GENOMIC DNA]</scope>
    <source>
        <strain evidence="3">UZHbot4</strain>
    </source>
</reference>
<organism evidence="2 3">
    <name type="scientific">Candidatus Burkholderia verschuerenii</name>
    <dbReference type="NCBI Taxonomy" id="242163"/>
    <lineage>
        <taxon>Bacteria</taxon>
        <taxon>Pseudomonadati</taxon>
        <taxon>Pseudomonadota</taxon>
        <taxon>Betaproteobacteria</taxon>
        <taxon>Burkholderiales</taxon>
        <taxon>Burkholderiaceae</taxon>
        <taxon>Burkholderia</taxon>
    </lineage>
</organism>
<dbReference type="Pfam" id="PF11393">
    <property type="entry name" value="T4BSS_DotI_IcmL"/>
    <property type="match status" value="1"/>
</dbReference>
<keyword evidence="1" id="KW-0472">Membrane</keyword>
<dbReference type="Proteomes" id="UP000036959">
    <property type="component" value="Unassembled WGS sequence"/>
</dbReference>
<dbReference type="OrthoDB" id="6367129at2"/>
<dbReference type="PATRIC" id="fig|242163.4.peg.2592"/>